<dbReference type="Proteomes" id="UP000030687">
    <property type="component" value="Unassembled WGS sequence"/>
</dbReference>
<evidence type="ECO:0000256" key="1">
    <source>
        <dbReference type="SAM" id="SignalP"/>
    </source>
</evidence>
<reference evidence="2 3" key="1">
    <citation type="submission" date="2013-10" db="EMBL/GenBank/DDBJ databases">
        <authorList>
            <consortium name="International Citrus Genome Consortium"/>
            <person name="Jenkins J."/>
            <person name="Schmutz J."/>
            <person name="Prochnik S."/>
            <person name="Rokhsar D."/>
            <person name="Gmitter F."/>
            <person name="Ollitrault P."/>
            <person name="Machado M."/>
            <person name="Talon M."/>
            <person name="Wincker P."/>
            <person name="Jaillon O."/>
            <person name="Morgante M."/>
        </authorList>
    </citation>
    <scope>NUCLEOTIDE SEQUENCE</scope>
    <source>
        <strain evidence="3">cv. Clemenules</strain>
    </source>
</reference>
<feature type="chain" id="PRO_5004730383" description="Zinc finger LSD1-type domain-containing protein" evidence="1">
    <location>
        <begin position="28"/>
        <end position="83"/>
    </location>
</feature>
<name>V4UD31_CITCL</name>
<organism evidence="2 3">
    <name type="scientific">Citrus clementina</name>
    <name type="common">Clementine</name>
    <name type="synonym">Citrus deliciosa x Citrus sinensis</name>
    <dbReference type="NCBI Taxonomy" id="85681"/>
    <lineage>
        <taxon>Eukaryota</taxon>
        <taxon>Viridiplantae</taxon>
        <taxon>Streptophyta</taxon>
        <taxon>Embryophyta</taxon>
        <taxon>Tracheophyta</taxon>
        <taxon>Spermatophyta</taxon>
        <taxon>Magnoliopsida</taxon>
        <taxon>eudicotyledons</taxon>
        <taxon>Gunneridae</taxon>
        <taxon>Pentapetalae</taxon>
        <taxon>rosids</taxon>
        <taxon>malvids</taxon>
        <taxon>Sapindales</taxon>
        <taxon>Rutaceae</taxon>
        <taxon>Aurantioideae</taxon>
        <taxon>Citrus</taxon>
    </lineage>
</organism>
<dbReference type="EMBL" id="KI535697">
    <property type="protein sequence ID" value="ESR63972.1"/>
    <property type="molecule type" value="Genomic_DNA"/>
</dbReference>
<proteinExistence type="predicted"/>
<gene>
    <name evidence="2" type="ORF">CICLE_v10010777mg</name>
</gene>
<keyword evidence="3" id="KW-1185">Reference proteome</keyword>
<keyword evidence="1" id="KW-0732">Signal</keyword>
<accession>V4UD31</accession>
<dbReference type="AlphaFoldDB" id="V4UD31"/>
<sequence length="83" mass="9581">MCFRNPLFICANYDPLLLSFLVPVAFCHRLTSKTTEWCVRCDSYEFCRVPSSSHRNGGETRCKLCQMGPHSTMRRTVYLVVSL</sequence>
<evidence type="ECO:0008006" key="4">
    <source>
        <dbReference type="Google" id="ProtNLM"/>
    </source>
</evidence>
<dbReference type="InParanoid" id="V4UD31"/>
<evidence type="ECO:0000313" key="2">
    <source>
        <dbReference type="EMBL" id="ESR63972.1"/>
    </source>
</evidence>
<protein>
    <recommendedName>
        <fullName evidence="4">Zinc finger LSD1-type domain-containing protein</fullName>
    </recommendedName>
</protein>
<feature type="signal peptide" evidence="1">
    <location>
        <begin position="1"/>
        <end position="27"/>
    </location>
</feature>
<evidence type="ECO:0000313" key="3">
    <source>
        <dbReference type="Proteomes" id="UP000030687"/>
    </source>
</evidence>
<dbReference type="Gramene" id="ESR63972">
    <property type="protein sequence ID" value="ESR63972"/>
    <property type="gene ID" value="CICLE_v10010777mg"/>
</dbReference>
<dbReference type="KEGG" id="cic:CICLE_v10010777mg"/>